<dbReference type="AlphaFoldDB" id="A0A0A2LX56"/>
<sequence length="512" mass="59729">MKFKPYNQNQSTLFPHSFDELIPAHHPVRVINSVVEKINIQPLLEAYSKEGNPGYHPKMLLKVMIYSYMTNVYSSRKIELALRENINFMWLTATTFVDHNTVNRFRSDKLKSSFKDIFKQVVLMLADEKLISLKQINTDGTKIEAQAGRYTFVWGKAIQTNKAKMLSQLEELWNYAQSIDNEDGPENDPPEFKEISKEVIEKTVSRIDQKLSGNTNASKKSKAKLNYIKKNFVSNLEKYDQQQAILGQRNSYSKTDTDATFMRMKEDHMKNGQLKPAYNPQISTENQIIIHYTIHQNPTDTKTLKPHLQSMKELYGKHIYRKIKEITADAGYGSEENYDFLKREKKTAFVKYNTFDKEQDKNYQKKHKSFSKENLHYNKEGDYYVCPMGQKMNKTHQSKRVTEAGYEQNLSHYQAQNCLGCPIRGLCHQAKGNRSIERNHNLERHKEKTRELLLSEKGLQKRKQRSADVEPVFAHLKHNNNFKRFTLKGLEKVELEFGLMALAHNLRKKIAA</sequence>
<dbReference type="NCBIfam" id="NF033551">
    <property type="entry name" value="transpos_IS1182"/>
    <property type="match status" value="1"/>
</dbReference>
<dbReference type="EMBL" id="JRLX01000055">
    <property type="protein sequence ID" value="KGO84579.1"/>
    <property type="molecule type" value="Genomic_DNA"/>
</dbReference>
<dbReference type="InterPro" id="IPR008490">
    <property type="entry name" value="Transposase_InsH_N"/>
</dbReference>
<dbReference type="eggNOG" id="COG3666">
    <property type="taxonomic scope" value="Bacteria"/>
</dbReference>
<evidence type="ECO:0000259" key="1">
    <source>
        <dbReference type="Pfam" id="PF05598"/>
    </source>
</evidence>
<feature type="domain" description="Transposase DDE" evidence="2">
    <location>
        <begin position="385"/>
        <end position="508"/>
    </location>
</feature>
<dbReference type="InterPro" id="IPR025668">
    <property type="entry name" value="Tnp_DDE_dom"/>
</dbReference>
<reference evidence="3 4" key="1">
    <citation type="submission" date="2013-09" db="EMBL/GenBank/DDBJ databases">
        <authorList>
            <person name="Zeng Z."/>
            <person name="Chen C."/>
        </authorList>
    </citation>
    <scope>NUCLEOTIDE SEQUENCE [LARGE SCALE GENOMIC DNA]</scope>
    <source>
        <strain evidence="3 4">WB 3.3-2</strain>
    </source>
</reference>
<accession>A0A0A2LX56</accession>
<name>A0A0A2LX56_9FLAO</name>
<keyword evidence="4" id="KW-1185">Reference proteome</keyword>
<gene>
    <name evidence="3" type="ORF">Q765_20830</name>
</gene>
<protein>
    <submittedName>
        <fullName evidence="3">Transposase</fullName>
    </submittedName>
</protein>
<dbReference type="PANTHER" id="PTHR33408">
    <property type="entry name" value="TRANSPOSASE"/>
    <property type="match status" value="1"/>
</dbReference>
<evidence type="ECO:0000313" key="4">
    <source>
        <dbReference type="Proteomes" id="UP000030152"/>
    </source>
</evidence>
<dbReference type="InterPro" id="IPR047629">
    <property type="entry name" value="IS1182_transpos"/>
</dbReference>
<dbReference type="RefSeq" id="WP_035643222.1">
    <property type="nucleotide sequence ID" value="NZ_JRLX01000055.1"/>
</dbReference>
<comment type="caution">
    <text evidence="3">The sequence shown here is derived from an EMBL/GenBank/DDBJ whole genome shotgun (WGS) entry which is preliminary data.</text>
</comment>
<dbReference type="Pfam" id="PF13751">
    <property type="entry name" value="DDE_Tnp_1_6"/>
    <property type="match status" value="1"/>
</dbReference>
<dbReference type="Pfam" id="PF05598">
    <property type="entry name" value="DUF772"/>
    <property type="match status" value="1"/>
</dbReference>
<feature type="domain" description="Transposase InsH N-terminal" evidence="1">
    <location>
        <begin position="17"/>
        <end position="107"/>
    </location>
</feature>
<proteinExistence type="predicted"/>
<dbReference type="PANTHER" id="PTHR33408:SF2">
    <property type="entry name" value="TRANSPOSASE DDE DOMAIN-CONTAINING PROTEIN"/>
    <property type="match status" value="1"/>
</dbReference>
<evidence type="ECO:0000259" key="2">
    <source>
        <dbReference type="Pfam" id="PF13751"/>
    </source>
</evidence>
<evidence type="ECO:0000313" key="3">
    <source>
        <dbReference type="EMBL" id="KGO84579.1"/>
    </source>
</evidence>
<dbReference type="Proteomes" id="UP000030152">
    <property type="component" value="Unassembled WGS sequence"/>
</dbReference>
<organism evidence="3 4">
    <name type="scientific">Flavobacterium rivuli WB 3.3-2 = DSM 21788</name>
    <dbReference type="NCBI Taxonomy" id="1121895"/>
    <lineage>
        <taxon>Bacteria</taxon>
        <taxon>Pseudomonadati</taxon>
        <taxon>Bacteroidota</taxon>
        <taxon>Flavobacteriia</taxon>
        <taxon>Flavobacteriales</taxon>
        <taxon>Flavobacteriaceae</taxon>
        <taxon>Flavobacterium</taxon>
    </lineage>
</organism>